<keyword evidence="2" id="KW-1185">Reference proteome</keyword>
<dbReference type="Proteomes" id="UP000275846">
    <property type="component" value="Unassembled WGS sequence"/>
</dbReference>
<accession>A0A3P7D893</accession>
<reference evidence="1 2" key="1">
    <citation type="submission" date="2018-11" db="EMBL/GenBank/DDBJ databases">
        <authorList>
            <consortium name="Pathogen Informatics"/>
        </authorList>
    </citation>
    <scope>NUCLEOTIDE SEQUENCE [LARGE SCALE GENOMIC DNA]</scope>
    <source>
        <strain evidence="1 2">NST_G2</strain>
    </source>
</reference>
<name>A0A3P7D893_SCHSO</name>
<protein>
    <submittedName>
        <fullName evidence="1">Uncharacterized protein</fullName>
    </submittedName>
</protein>
<evidence type="ECO:0000313" key="2">
    <source>
        <dbReference type="Proteomes" id="UP000275846"/>
    </source>
</evidence>
<dbReference type="OrthoDB" id="410104at2759"/>
<gene>
    <name evidence="1" type="ORF">SSLN_LOCUS14113</name>
</gene>
<dbReference type="EMBL" id="UYSU01038660">
    <property type="protein sequence ID" value="VDM00499.1"/>
    <property type="molecule type" value="Genomic_DNA"/>
</dbReference>
<organism evidence="1 2">
    <name type="scientific">Schistocephalus solidus</name>
    <name type="common">Tapeworm</name>
    <dbReference type="NCBI Taxonomy" id="70667"/>
    <lineage>
        <taxon>Eukaryota</taxon>
        <taxon>Metazoa</taxon>
        <taxon>Spiralia</taxon>
        <taxon>Lophotrochozoa</taxon>
        <taxon>Platyhelminthes</taxon>
        <taxon>Cestoda</taxon>
        <taxon>Eucestoda</taxon>
        <taxon>Diphyllobothriidea</taxon>
        <taxon>Diphyllobothriidae</taxon>
        <taxon>Schistocephalus</taxon>
    </lineage>
</organism>
<sequence>MPTLYNLDTFLQFGNPDDGLRDLVMIKASSDVFASLLVDYAANKVVNAPVAASSWYPTLTCGSSKLVLFSGHTPGNRCDQRAKPEEINADLDLPPSLQEKIRAVQQLSSGKAPGSDAIPADIYKHGGPQLMNRLTVLFQEM</sequence>
<dbReference type="AlphaFoldDB" id="A0A3P7D893"/>
<proteinExistence type="predicted"/>
<evidence type="ECO:0000313" key="1">
    <source>
        <dbReference type="EMBL" id="VDM00499.1"/>
    </source>
</evidence>